<evidence type="ECO:0000256" key="6">
    <source>
        <dbReference type="ARBA" id="ARBA00022679"/>
    </source>
</evidence>
<dbReference type="PANTHER" id="PTHR46485">
    <property type="entry name" value="LIM DOMAIN KINASE 1"/>
    <property type="match status" value="1"/>
</dbReference>
<dbReference type="PRINTS" id="PR00109">
    <property type="entry name" value="TYRKINASE"/>
</dbReference>
<comment type="subcellular location">
    <subcellularLocation>
        <location evidence="1">Cytoplasm</location>
    </subcellularLocation>
</comment>
<dbReference type="GO" id="GO:0005737">
    <property type="term" value="C:cytoplasm"/>
    <property type="evidence" value="ECO:0000318"/>
    <property type="project" value="GO_Central"/>
</dbReference>
<feature type="compositionally biased region" description="Low complexity" evidence="15">
    <location>
        <begin position="513"/>
        <end position="523"/>
    </location>
</feature>
<dbReference type="GO" id="GO:0030036">
    <property type="term" value="P:actin cytoskeleton organization"/>
    <property type="evidence" value="ECO:0000318"/>
    <property type="project" value="GO_Central"/>
</dbReference>
<dbReference type="Pfam" id="PF07714">
    <property type="entry name" value="PK_Tyr_Ser-Thr"/>
    <property type="match status" value="1"/>
</dbReference>
<dbReference type="Proteomes" id="UP000001357">
    <property type="component" value="Unassembled WGS sequence"/>
</dbReference>
<keyword evidence="5" id="KW-0723">Serine/threonine-protein kinase</keyword>
<accession>A9UNP1</accession>
<dbReference type="InterPro" id="IPR008271">
    <property type="entry name" value="Ser/Thr_kinase_AS"/>
</dbReference>
<dbReference type="EMBL" id="CH991543">
    <property type="protein sequence ID" value="EDQ92276.1"/>
    <property type="molecule type" value="Genomic_DNA"/>
</dbReference>
<feature type="compositionally biased region" description="Polar residues" evidence="15">
    <location>
        <begin position="136"/>
        <end position="156"/>
    </location>
</feature>
<dbReference type="SMART" id="SM00220">
    <property type="entry name" value="S_TKc"/>
    <property type="match status" value="1"/>
</dbReference>
<keyword evidence="7" id="KW-0479">Metal-binding</keyword>
<evidence type="ECO:0000256" key="15">
    <source>
        <dbReference type="SAM" id="MobiDB-lite"/>
    </source>
</evidence>
<dbReference type="InterPro" id="IPR000719">
    <property type="entry name" value="Prot_kinase_dom"/>
</dbReference>
<organism evidence="17 18">
    <name type="scientific">Monosiga brevicollis</name>
    <name type="common">Choanoflagellate</name>
    <dbReference type="NCBI Taxonomy" id="81824"/>
    <lineage>
        <taxon>Eukaryota</taxon>
        <taxon>Choanoflagellata</taxon>
        <taxon>Craspedida</taxon>
        <taxon>Salpingoecidae</taxon>
        <taxon>Monosiga</taxon>
    </lineage>
</organism>
<evidence type="ECO:0000256" key="9">
    <source>
        <dbReference type="ARBA" id="ARBA00022741"/>
    </source>
</evidence>
<dbReference type="GeneID" id="5887509"/>
<reference evidence="17 18" key="1">
    <citation type="journal article" date="2008" name="Nature">
        <title>The genome of the choanoflagellate Monosiga brevicollis and the origin of metazoans.</title>
        <authorList>
            <consortium name="JGI Sequencing"/>
            <person name="King N."/>
            <person name="Westbrook M.J."/>
            <person name="Young S.L."/>
            <person name="Kuo A."/>
            <person name="Abedin M."/>
            <person name="Chapman J."/>
            <person name="Fairclough S."/>
            <person name="Hellsten U."/>
            <person name="Isogai Y."/>
            <person name="Letunic I."/>
            <person name="Marr M."/>
            <person name="Pincus D."/>
            <person name="Putnam N."/>
            <person name="Rokas A."/>
            <person name="Wright K.J."/>
            <person name="Zuzow R."/>
            <person name="Dirks W."/>
            <person name="Good M."/>
            <person name="Goodstein D."/>
            <person name="Lemons D."/>
            <person name="Li W."/>
            <person name="Lyons J.B."/>
            <person name="Morris A."/>
            <person name="Nichols S."/>
            <person name="Richter D.J."/>
            <person name="Salamov A."/>
            <person name="Bork P."/>
            <person name="Lim W.A."/>
            <person name="Manning G."/>
            <person name="Miller W.T."/>
            <person name="McGinnis W."/>
            <person name="Shapiro H."/>
            <person name="Tjian R."/>
            <person name="Grigoriev I.V."/>
            <person name="Rokhsar D."/>
        </authorList>
    </citation>
    <scope>NUCLEOTIDE SEQUENCE [LARGE SCALE GENOMIC DNA]</scope>
    <source>
        <strain evidence="18">MX1 / ATCC 50154</strain>
    </source>
</reference>
<keyword evidence="6" id="KW-0808">Transferase</keyword>
<feature type="compositionally biased region" description="Basic and acidic residues" evidence="15">
    <location>
        <begin position="105"/>
        <end position="114"/>
    </location>
</feature>
<dbReference type="InterPro" id="IPR011009">
    <property type="entry name" value="Kinase-like_dom_sf"/>
</dbReference>
<evidence type="ECO:0000256" key="2">
    <source>
        <dbReference type="ARBA" id="ARBA00005843"/>
    </source>
</evidence>
<dbReference type="FunFam" id="3.30.200.20:FF:000038">
    <property type="entry name" value="LIM domain kinase 2"/>
    <property type="match status" value="1"/>
</dbReference>
<dbReference type="InterPro" id="IPR001245">
    <property type="entry name" value="Ser-Thr/Tyr_kinase_cat_dom"/>
</dbReference>
<feature type="compositionally biased region" description="Low complexity" evidence="15">
    <location>
        <begin position="117"/>
        <end position="135"/>
    </location>
</feature>
<feature type="region of interest" description="Disordered" evidence="15">
    <location>
        <begin position="1"/>
        <end position="21"/>
    </location>
</feature>
<proteinExistence type="inferred from homology"/>
<dbReference type="RefSeq" id="XP_001742038.1">
    <property type="nucleotide sequence ID" value="XM_001741986.1"/>
</dbReference>
<dbReference type="PROSITE" id="PS50011">
    <property type="entry name" value="PROTEIN_KINASE_DOM"/>
    <property type="match status" value="1"/>
</dbReference>
<feature type="binding site" evidence="14">
    <location>
        <position position="278"/>
    </location>
    <ligand>
        <name>ATP</name>
        <dbReference type="ChEBI" id="CHEBI:30616"/>
    </ligand>
</feature>
<comment type="similarity">
    <text evidence="2">Belongs to the protein kinase superfamily. TKL Ser/Thr protein kinase family.</text>
</comment>
<dbReference type="KEGG" id="mbr:MONBRDRAFT_21811"/>
<dbReference type="PROSITE" id="PS00108">
    <property type="entry name" value="PROTEIN_KINASE_ST"/>
    <property type="match status" value="1"/>
</dbReference>
<dbReference type="GO" id="GO:0005524">
    <property type="term" value="F:ATP binding"/>
    <property type="evidence" value="ECO:0007669"/>
    <property type="project" value="UniProtKB-UniRule"/>
</dbReference>
<dbReference type="GO" id="GO:0004674">
    <property type="term" value="F:protein serine/threonine kinase activity"/>
    <property type="evidence" value="ECO:0000318"/>
    <property type="project" value="GO_Central"/>
</dbReference>
<dbReference type="STRING" id="81824.A9UNP1"/>
<evidence type="ECO:0000256" key="3">
    <source>
        <dbReference type="ARBA" id="ARBA00012513"/>
    </source>
</evidence>
<evidence type="ECO:0000256" key="7">
    <source>
        <dbReference type="ARBA" id="ARBA00022723"/>
    </source>
</evidence>
<dbReference type="OMA" id="SVFICME"/>
<evidence type="ECO:0000259" key="16">
    <source>
        <dbReference type="PROSITE" id="PS50011"/>
    </source>
</evidence>
<evidence type="ECO:0000313" key="18">
    <source>
        <dbReference type="Proteomes" id="UP000001357"/>
    </source>
</evidence>
<gene>
    <name evidence="17" type="primary">Mbre_LIMK1</name>
    <name evidence="17" type="ORF">MONBRDRAFT_21811</name>
</gene>
<feature type="domain" description="Protein kinase" evidence="16">
    <location>
        <begin position="249"/>
        <end position="498"/>
    </location>
</feature>
<evidence type="ECO:0000256" key="11">
    <source>
        <dbReference type="ARBA" id="ARBA00022833"/>
    </source>
</evidence>
<evidence type="ECO:0000256" key="13">
    <source>
        <dbReference type="ARBA" id="ARBA00023038"/>
    </source>
</evidence>
<dbReference type="InterPro" id="IPR017441">
    <property type="entry name" value="Protein_kinase_ATP_BS"/>
</dbReference>
<evidence type="ECO:0000256" key="4">
    <source>
        <dbReference type="ARBA" id="ARBA00022490"/>
    </source>
</evidence>
<evidence type="ECO:0000256" key="12">
    <source>
        <dbReference type="ARBA" id="ARBA00022840"/>
    </source>
</evidence>
<keyword evidence="13" id="KW-0440">LIM domain</keyword>
<feature type="compositionally biased region" description="Basic and acidic residues" evidence="15">
    <location>
        <begin position="9"/>
        <end position="19"/>
    </location>
</feature>
<feature type="region of interest" description="Disordered" evidence="15">
    <location>
        <begin position="38"/>
        <end position="184"/>
    </location>
</feature>
<keyword evidence="12 14" id="KW-0067">ATP-binding</keyword>
<protein>
    <recommendedName>
        <fullName evidence="3">non-specific serine/threonine protein kinase</fullName>
        <ecNumber evidence="3">2.7.11.1</ecNumber>
    </recommendedName>
</protein>
<dbReference type="GO" id="GO:0046872">
    <property type="term" value="F:metal ion binding"/>
    <property type="evidence" value="ECO:0007669"/>
    <property type="project" value="UniProtKB-KW"/>
</dbReference>
<keyword evidence="4" id="KW-0963">Cytoplasm</keyword>
<dbReference type="eggNOG" id="KOG1187">
    <property type="taxonomic scope" value="Eukaryota"/>
</dbReference>
<dbReference type="InParanoid" id="A9UNP1"/>
<dbReference type="InterPro" id="IPR050940">
    <property type="entry name" value="Actin_reg-Ser/Thr_kinase"/>
</dbReference>
<dbReference type="SUPFAM" id="SSF56112">
    <property type="entry name" value="Protein kinase-like (PK-like)"/>
    <property type="match status" value="1"/>
</dbReference>
<evidence type="ECO:0000256" key="1">
    <source>
        <dbReference type="ARBA" id="ARBA00004496"/>
    </source>
</evidence>
<dbReference type="AlphaFoldDB" id="A9UNP1"/>
<feature type="region of interest" description="Disordered" evidence="15">
    <location>
        <begin position="513"/>
        <end position="567"/>
    </location>
</feature>
<keyword evidence="18" id="KW-1185">Reference proteome</keyword>
<dbReference type="GO" id="GO:0005634">
    <property type="term" value="C:nucleus"/>
    <property type="evidence" value="ECO:0000318"/>
    <property type="project" value="GO_Central"/>
</dbReference>
<evidence type="ECO:0000256" key="8">
    <source>
        <dbReference type="ARBA" id="ARBA00022737"/>
    </source>
</evidence>
<evidence type="ECO:0000256" key="14">
    <source>
        <dbReference type="PROSITE-ProRule" id="PRU10141"/>
    </source>
</evidence>
<dbReference type="FunCoup" id="A9UNP1">
    <property type="interactions" value="705"/>
</dbReference>
<keyword evidence="11" id="KW-0862">Zinc</keyword>
<dbReference type="Gene3D" id="3.30.200.20">
    <property type="entry name" value="Phosphorylase Kinase, domain 1"/>
    <property type="match status" value="1"/>
</dbReference>
<dbReference type="PROSITE" id="PS00107">
    <property type="entry name" value="PROTEIN_KINASE_ATP"/>
    <property type="match status" value="1"/>
</dbReference>
<name>A9UNP1_MONBE</name>
<sequence length="567" mass="61042">MSATGAASEHPDARVDPSPRRRLFKFRITKLGDEVLSVRKNSTSSRRQSSASSAISSQSLALNAEEATGPSPPPGGSSPQTSKKRHSLVDVFRRKSRPSLPVIEAKLEAADSDRVCASPDANASPSPSPAQQPDSHSTSPNLNPTMTTETQPTDGNDASPGASMATSTSPADLDPAGDPSKSPFLRRAVSGQLTAAQRASIRSLRMSKRASRPSLHQAGFVPVAGPCMRRDDSSTTVASGTAVFRITDLDIGRELGQGFYGRVLLCRHKFTNEEYVLKELTRSDPEAQAKFVQEMSLLKSLSHPNLVKFIGLFYREERLHLVMEFVDNGTLKTLLETSKTPLSWGLRTEMANDIASGMACLHERSIIHRDLKTENCLVRSNMSVVVADFGLARAHAALARVSGSVKVASMGGHRVPHVLLCSPPTSRFFGKEYNETVDVFSFDPDEVRTMQFGLDETKIRALIEPGCPEDLVRLMMRCACLEPEQRPSFDAVDAELFLLDLKFATSTSISSPKAALLPASSPKPDSHSNQDDEPGNDDGDGDAGEGKGNDKTAGAAGKQPKSIITVC</sequence>
<dbReference type="Gene3D" id="1.10.510.10">
    <property type="entry name" value="Transferase(Phosphotransferase) domain 1"/>
    <property type="match status" value="1"/>
</dbReference>
<evidence type="ECO:0000313" key="17">
    <source>
        <dbReference type="EMBL" id="EDQ92276.1"/>
    </source>
</evidence>
<feature type="compositionally biased region" description="Low complexity" evidence="15">
    <location>
        <begin position="42"/>
        <end position="59"/>
    </location>
</feature>
<dbReference type="EC" id="2.7.11.1" evidence="3"/>
<feature type="compositionally biased region" description="Acidic residues" evidence="15">
    <location>
        <begin position="531"/>
        <end position="543"/>
    </location>
</feature>
<keyword evidence="10 17" id="KW-0418">Kinase</keyword>
<evidence type="ECO:0000256" key="5">
    <source>
        <dbReference type="ARBA" id="ARBA00022527"/>
    </source>
</evidence>
<keyword evidence="9 14" id="KW-0547">Nucleotide-binding</keyword>
<evidence type="ECO:0000256" key="10">
    <source>
        <dbReference type="ARBA" id="ARBA00022777"/>
    </source>
</evidence>
<keyword evidence="8" id="KW-0677">Repeat</keyword>
<dbReference type="PANTHER" id="PTHR46485:SF5">
    <property type="entry name" value="CENTER DIVIDER, ISOFORM A"/>
    <property type="match status" value="1"/>
</dbReference>